<dbReference type="CDD" id="cd04182">
    <property type="entry name" value="GT_2_like_f"/>
    <property type="match status" value="1"/>
</dbReference>
<dbReference type="InterPro" id="IPR025877">
    <property type="entry name" value="MobA-like_NTP_Trfase"/>
</dbReference>
<dbReference type="OrthoDB" id="9797742at2"/>
<dbReference type="RefSeq" id="WP_073049087.1">
    <property type="nucleotide sequence ID" value="NZ_FQZL01000009.1"/>
</dbReference>
<dbReference type="InterPro" id="IPR029044">
    <property type="entry name" value="Nucleotide-diphossugar_trans"/>
</dbReference>
<dbReference type="GO" id="GO:0016779">
    <property type="term" value="F:nucleotidyltransferase activity"/>
    <property type="evidence" value="ECO:0007669"/>
    <property type="project" value="UniProtKB-KW"/>
</dbReference>
<accession>A0A1M6G2L1</accession>
<protein>
    <submittedName>
        <fullName evidence="2">Molybdenum cofactor cytidylyltransferase</fullName>
    </submittedName>
</protein>
<keyword evidence="2" id="KW-0808">Transferase</keyword>
<gene>
    <name evidence="2" type="ORF">SAMN02745751_01633</name>
</gene>
<evidence type="ECO:0000259" key="1">
    <source>
        <dbReference type="Pfam" id="PF12804"/>
    </source>
</evidence>
<dbReference type="Gene3D" id="3.90.550.10">
    <property type="entry name" value="Spore Coat Polysaccharide Biosynthesis Protein SpsA, Chain A"/>
    <property type="match status" value="1"/>
</dbReference>
<dbReference type="PANTHER" id="PTHR43777:SF1">
    <property type="entry name" value="MOLYBDENUM COFACTOR CYTIDYLYLTRANSFERASE"/>
    <property type="match status" value="1"/>
</dbReference>
<dbReference type="STRING" id="1121476.SAMN02745751_01633"/>
<dbReference type="SUPFAM" id="SSF53448">
    <property type="entry name" value="Nucleotide-diphospho-sugar transferases"/>
    <property type="match status" value="1"/>
</dbReference>
<dbReference type="Pfam" id="PF12804">
    <property type="entry name" value="NTP_transf_3"/>
    <property type="match status" value="1"/>
</dbReference>
<keyword evidence="3" id="KW-1185">Reference proteome</keyword>
<evidence type="ECO:0000313" key="3">
    <source>
        <dbReference type="Proteomes" id="UP000184052"/>
    </source>
</evidence>
<organism evidence="2 3">
    <name type="scientific">Dethiosulfatibacter aminovorans DSM 17477</name>
    <dbReference type="NCBI Taxonomy" id="1121476"/>
    <lineage>
        <taxon>Bacteria</taxon>
        <taxon>Bacillati</taxon>
        <taxon>Bacillota</taxon>
        <taxon>Tissierellia</taxon>
        <taxon>Dethiosulfatibacter</taxon>
    </lineage>
</organism>
<proteinExistence type="predicted"/>
<feature type="domain" description="MobA-like NTP transferase" evidence="1">
    <location>
        <begin position="4"/>
        <end position="160"/>
    </location>
</feature>
<name>A0A1M6G2L1_9FIRM</name>
<evidence type="ECO:0000313" key="2">
    <source>
        <dbReference type="EMBL" id="SHJ04122.1"/>
    </source>
</evidence>
<dbReference type="Proteomes" id="UP000184052">
    <property type="component" value="Unassembled WGS sequence"/>
</dbReference>
<keyword evidence="2" id="KW-0548">Nucleotidyltransferase</keyword>
<dbReference type="AlphaFoldDB" id="A0A1M6G2L1"/>
<dbReference type="PANTHER" id="PTHR43777">
    <property type="entry name" value="MOLYBDENUM COFACTOR CYTIDYLYLTRANSFERASE"/>
    <property type="match status" value="1"/>
</dbReference>
<dbReference type="EMBL" id="FQZL01000009">
    <property type="protein sequence ID" value="SHJ04122.1"/>
    <property type="molecule type" value="Genomic_DNA"/>
</dbReference>
<reference evidence="2 3" key="1">
    <citation type="submission" date="2016-11" db="EMBL/GenBank/DDBJ databases">
        <authorList>
            <person name="Jaros S."/>
            <person name="Januszkiewicz K."/>
            <person name="Wedrychowicz H."/>
        </authorList>
    </citation>
    <scope>NUCLEOTIDE SEQUENCE [LARGE SCALE GENOMIC DNA]</scope>
    <source>
        <strain evidence="2 3">DSM 17477</strain>
    </source>
</reference>
<sequence length="192" mass="22128">MLSGIILASGFSRRFASDKLTYRVLGMPLVEHVVKNCLDSKLDEVIVVYRKIQINEYLKNYNIKCIKNENAEEGMSASLRLGIENTDPKSDGYMILMGDQILFDSNDINRMIEEYEIHEKIIAATYKGKRRTPVIFPSSYYDRLMKIKGDEGGRSILKDSGNDTIYIEYDSIKSIDIDRMEDVDKVLEYLEE</sequence>